<evidence type="ECO:0000313" key="13">
    <source>
        <dbReference type="RefSeq" id="XP_017325431.1"/>
    </source>
</evidence>
<evidence type="ECO:0000256" key="4">
    <source>
        <dbReference type="ARBA" id="ARBA00022989"/>
    </source>
</evidence>
<keyword evidence="4 10" id="KW-1133">Transmembrane helix</keyword>
<keyword evidence="8 9" id="KW-0807">Transducer</keyword>
<dbReference type="InterPro" id="IPR000276">
    <property type="entry name" value="GPCR_Rhodpsn"/>
</dbReference>
<evidence type="ECO:0000259" key="11">
    <source>
        <dbReference type="PROSITE" id="PS50262"/>
    </source>
</evidence>
<organism evidence="12 13">
    <name type="scientific">Ictalurus punctatus</name>
    <name type="common">Channel catfish</name>
    <name type="synonym">Silurus punctatus</name>
    <dbReference type="NCBI Taxonomy" id="7998"/>
    <lineage>
        <taxon>Eukaryota</taxon>
        <taxon>Metazoa</taxon>
        <taxon>Chordata</taxon>
        <taxon>Craniata</taxon>
        <taxon>Vertebrata</taxon>
        <taxon>Euteleostomi</taxon>
        <taxon>Actinopterygii</taxon>
        <taxon>Neopterygii</taxon>
        <taxon>Teleostei</taxon>
        <taxon>Ostariophysi</taxon>
        <taxon>Siluriformes</taxon>
        <taxon>Ictaluridae</taxon>
        <taxon>Ictalurus</taxon>
    </lineage>
</organism>
<evidence type="ECO:0000256" key="10">
    <source>
        <dbReference type="SAM" id="Phobius"/>
    </source>
</evidence>
<feature type="transmembrane region" description="Helical" evidence="10">
    <location>
        <begin position="154"/>
        <end position="173"/>
    </location>
</feature>
<dbReference type="KEGG" id="ipu:108266514"/>
<dbReference type="InterPro" id="IPR050119">
    <property type="entry name" value="CCR1-9-like"/>
</dbReference>
<dbReference type="STRING" id="7998.ENSIPUP00000009263"/>
<dbReference type="SUPFAM" id="SSF81321">
    <property type="entry name" value="Family A G protein-coupled receptor-like"/>
    <property type="match status" value="1"/>
</dbReference>
<dbReference type="CDD" id="cd14984">
    <property type="entry name" value="7tmA_Chemokine_R"/>
    <property type="match status" value="1"/>
</dbReference>
<evidence type="ECO:0000256" key="5">
    <source>
        <dbReference type="ARBA" id="ARBA00023040"/>
    </source>
</evidence>
<name>A0A2D0R5U9_ICTPU</name>
<dbReference type="PROSITE" id="PS50262">
    <property type="entry name" value="G_PROTEIN_RECEP_F1_2"/>
    <property type="match status" value="1"/>
</dbReference>
<dbReference type="OMA" id="RSTCHAQ"/>
<comment type="similarity">
    <text evidence="9">Belongs to the G-protein coupled receptor 1 family.</text>
</comment>
<evidence type="ECO:0000256" key="7">
    <source>
        <dbReference type="ARBA" id="ARBA00023170"/>
    </source>
</evidence>
<dbReference type="Proteomes" id="UP000221080">
    <property type="component" value="Chromosome 1"/>
</dbReference>
<keyword evidence="12" id="KW-1185">Reference proteome</keyword>
<dbReference type="PANTHER" id="PTHR10489:SF947">
    <property type="entry name" value="C-X-C CHEMOKINE RECEPTOR TYPE 3-2"/>
    <property type="match status" value="1"/>
</dbReference>
<comment type="subcellular location">
    <subcellularLocation>
        <location evidence="1">Cell membrane</location>
        <topology evidence="1">Multi-pass membrane protein</topology>
    </subcellularLocation>
</comment>
<dbReference type="GO" id="GO:0007204">
    <property type="term" value="P:positive regulation of cytosolic calcium ion concentration"/>
    <property type="evidence" value="ECO:0007669"/>
    <property type="project" value="TreeGrafter"/>
</dbReference>
<dbReference type="InterPro" id="IPR017452">
    <property type="entry name" value="GPCR_Rhodpsn_7TM"/>
</dbReference>
<feature type="transmembrane region" description="Helical" evidence="10">
    <location>
        <begin position="249"/>
        <end position="267"/>
    </location>
</feature>
<dbReference type="PANTHER" id="PTHR10489">
    <property type="entry name" value="CELL ADHESION MOLECULE"/>
    <property type="match status" value="1"/>
</dbReference>
<evidence type="ECO:0000256" key="8">
    <source>
        <dbReference type="ARBA" id="ARBA00023224"/>
    </source>
</evidence>
<dbReference type="OrthoDB" id="8576531at2759"/>
<dbReference type="PRINTS" id="PR00237">
    <property type="entry name" value="GPCRRHODOPSN"/>
</dbReference>
<dbReference type="PROSITE" id="PS00237">
    <property type="entry name" value="G_PROTEIN_RECEP_F1_1"/>
    <property type="match status" value="1"/>
</dbReference>
<evidence type="ECO:0000313" key="12">
    <source>
        <dbReference type="Proteomes" id="UP000221080"/>
    </source>
</evidence>
<proteinExistence type="inferred from homology"/>
<dbReference type="Gene3D" id="1.20.1070.10">
    <property type="entry name" value="Rhodopsin 7-helix transmembrane proteins"/>
    <property type="match status" value="1"/>
</dbReference>
<dbReference type="AlphaFoldDB" id="A0A2D0R5U9"/>
<keyword evidence="5 9" id="KW-0297">G-protein coupled receptor</keyword>
<dbReference type="GO" id="GO:0006955">
    <property type="term" value="P:immune response"/>
    <property type="evidence" value="ECO:0007669"/>
    <property type="project" value="TreeGrafter"/>
</dbReference>
<feature type="transmembrane region" description="Helical" evidence="10">
    <location>
        <begin position="114"/>
        <end position="133"/>
    </location>
</feature>
<feature type="transmembrane region" description="Helical" evidence="10">
    <location>
        <begin position="80"/>
        <end position="102"/>
    </location>
</feature>
<dbReference type="GeneID" id="108266514"/>
<gene>
    <name evidence="13" type="primary">cxcr3.2</name>
</gene>
<dbReference type="GO" id="GO:0019722">
    <property type="term" value="P:calcium-mediated signaling"/>
    <property type="evidence" value="ECO:0007669"/>
    <property type="project" value="TreeGrafter"/>
</dbReference>
<evidence type="ECO:0000256" key="1">
    <source>
        <dbReference type="ARBA" id="ARBA00004651"/>
    </source>
</evidence>
<reference evidence="13" key="2">
    <citation type="submission" date="2025-08" db="UniProtKB">
        <authorList>
            <consortium name="RefSeq"/>
        </authorList>
    </citation>
    <scope>IDENTIFICATION</scope>
    <source>
        <tissue evidence="13">Blood</tissue>
    </source>
</reference>
<dbReference type="GO" id="GO:0060326">
    <property type="term" value="P:cell chemotaxis"/>
    <property type="evidence" value="ECO:0007669"/>
    <property type="project" value="TreeGrafter"/>
</dbReference>
<reference evidence="12" key="1">
    <citation type="journal article" date="2016" name="Nat. Commun.">
        <title>The channel catfish genome sequence provides insights into the evolution of scale formation in teleosts.</title>
        <authorList>
            <person name="Liu Z."/>
            <person name="Liu S."/>
            <person name="Yao J."/>
            <person name="Bao L."/>
            <person name="Zhang J."/>
            <person name="Li Y."/>
            <person name="Jiang C."/>
            <person name="Sun L."/>
            <person name="Wang R."/>
            <person name="Zhang Y."/>
            <person name="Zhou T."/>
            <person name="Zeng Q."/>
            <person name="Fu Q."/>
            <person name="Gao S."/>
            <person name="Li N."/>
            <person name="Koren S."/>
            <person name="Jiang Y."/>
            <person name="Zimin A."/>
            <person name="Xu P."/>
            <person name="Phillippy A.M."/>
            <person name="Geng X."/>
            <person name="Song L."/>
            <person name="Sun F."/>
            <person name="Li C."/>
            <person name="Wang X."/>
            <person name="Chen A."/>
            <person name="Jin Y."/>
            <person name="Yuan Z."/>
            <person name="Yang Y."/>
            <person name="Tan S."/>
            <person name="Peatman E."/>
            <person name="Lu J."/>
            <person name="Qin Z."/>
            <person name="Dunham R."/>
            <person name="Li Z."/>
            <person name="Sonstegard T."/>
            <person name="Feng J."/>
            <person name="Danzmann R.G."/>
            <person name="Schroeder S."/>
            <person name="Scheffler B."/>
            <person name="Duke M.V."/>
            <person name="Ballard L."/>
            <person name="Kucuktas H."/>
            <person name="Kaltenboeck L."/>
            <person name="Liu H."/>
            <person name="Armbruster J."/>
            <person name="Xie Y."/>
            <person name="Kirby M.L."/>
            <person name="Tian Y."/>
            <person name="Flanagan M.E."/>
            <person name="Mu W."/>
            <person name="Waldbieser G.C."/>
        </authorList>
    </citation>
    <scope>NUCLEOTIDE SEQUENCE [LARGE SCALE GENOMIC DNA]</scope>
    <source>
        <strain evidence="12">SDA103</strain>
    </source>
</reference>
<dbReference type="RefSeq" id="XP_017325431.1">
    <property type="nucleotide sequence ID" value="XM_017469942.3"/>
</dbReference>
<keyword evidence="3 9" id="KW-0812">Transmembrane</keyword>
<dbReference type="GO" id="GO:0009897">
    <property type="term" value="C:external side of plasma membrane"/>
    <property type="evidence" value="ECO:0007669"/>
    <property type="project" value="TreeGrafter"/>
</dbReference>
<dbReference type="GO" id="GO:0019957">
    <property type="term" value="F:C-C chemokine binding"/>
    <property type="evidence" value="ECO:0007669"/>
    <property type="project" value="TreeGrafter"/>
</dbReference>
<accession>A0A2D0R5U9</accession>
<dbReference type="GO" id="GO:0016493">
    <property type="term" value="F:C-C chemokine receptor activity"/>
    <property type="evidence" value="ECO:0007669"/>
    <property type="project" value="TreeGrafter"/>
</dbReference>
<keyword evidence="2" id="KW-1003">Cell membrane</keyword>
<dbReference type="PRINTS" id="PR00657">
    <property type="entry name" value="CCCHEMOKINER"/>
</dbReference>
<feature type="transmembrane region" description="Helical" evidence="10">
    <location>
        <begin position="36"/>
        <end position="60"/>
    </location>
</feature>
<dbReference type="CTD" id="791973"/>
<evidence type="ECO:0000256" key="2">
    <source>
        <dbReference type="ARBA" id="ARBA00022475"/>
    </source>
</evidence>
<dbReference type="Pfam" id="PF00001">
    <property type="entry name" value="7tm_1"/>
    <property type="match status" value="1"/>
</dbReference>
<dbReference type="InterPro" id="IPR000355">
    <property type="entry name" value="Chemokine_rcpt"/>
</dbReference>
<feature type="transmembrane region" description="Helical" evidence="10">
    <location>
        <begin position="205"/>
        <end position="228"/>
    </location>
</feature>
<protein>
    <submittedName>
        <fullName evidence="13">C-X-C chemokine receptor type 3-2</fullName>
    </submittedName>
</protein>
<keyword evidence="7 9" id="KW-0675">Receptor</keyword>
<keyword evidence="6 10" id="KW-0472">Membrane</keyword>
<feature type="domain" description="G-protein coupled receptors family 1 profile" evidence="11">
    <location>
        <begin position="52"/>
        <end position="311"/>
    </location>
</feature>
<evidence type="ECO:0000256" key="3">
    <source>
        <dbReference type="ARBA" id="ARBA00022692"/>
    </source>
</evidence>
<sequence length="370" mass="41849">MAVTADYNYPMSSDYDYNETHESVCDLATTWEFSRLFAPIAYIVVFILAVLGNVLVLLVIRRYRQSHHSPCAFSLTDTFLLHLAISDLLLALTLPFFAAQWISGWVFTKGICKVAGALFSLNVYCGVLFLACISFDRYLAIVHAVHTSWRRNTCLAQLACALIWICCTGLAVVDIHYRNVVVLPGFGKLVCILDFNLASSEQWQLSLQLVSLLLGFGLPLLVMLYCYLRIFYALCHTSTRRQKRRSLRLIISLVVVFVLCWAPYNILKMVDSLRLMEIVHPSCKLNYMLDISILVTESVGLSHSALNPLLYGFVGVKFRRELLQMFKAALRFATCFRITKWVQGQGMSRRTTGSFSSVDSENTSYFSVVA</sequence>
<evidence type="ECO:0000256" key="9">
    <source>
        <dbReference type="RuleBase" id="RU000688"/>
    </source>
</evidence>
<evidence type="ECO:0000256" key="6">
    <source>
        <dbReference type="ARBA" id="ARBA00023136"/>
    </source>
</evidence>